<dbReference type="InterPro" id="IPR011043">
    <property type="entry name" value="Gal_Oxase/kelch_b-propeller"/>
</dbReference>
<keyword evidence="1" id="KW-0732">Signal</keyword>
<gene>
    <name evidence="2" type="ORF">BGE01nite_41850</name>
</gene>
<feature type="chain" id="PRO_5022179620" description="Galactose oxidase" evidence="1">
    <location>
        <begin position="23"/>
        <end position="341"/>
    </location>
</feature>
<evidence type="ECO:0008006" key="4">
    <source>
        <dbReference type="Google" id="ProtNLM"/>
    </source>
</evidence>
<dbReference type="SUPFAM" id="SSF50965">
    <property type="entry name" value="Galactose oxidase, central domain"/>
    <property type="match status" value="2"/>
</dbReference>
<evidence type="ECO:0000256" key="1">
    <source>
        <dbReference type="SAM" id="SignalP"/>
    </source>
</evidence>
<protein>
    <recommendedName>
        <fullName evidence="4">Galactose oxidase</fullName>
    </recommendedName>
</protein>
<dbReference type="EMBL" id="BKAG01000038">
    <property type="protein sequence ID" value="GEP44894.1"/>
    <property type="molecule type" value="Genomic_DNA"/>
</dbReference>
<keyword evidence="3" id="KW-1185">Reference proteome</keyword>
<organism evidence="2 3">
    <name type="scientific">Brevifollis gellanilyticus</name>
    <dbReference type="NCBI Taxonomy" id="748831"/>
    <lineage>
        <taxon>Bacteria</taxon>
        <taxon>Pseudomonadati</taxon>
        <taxon>Verrucomicrobiota</taxon>
        <taxon>Verrucomicrobiia</taxon>
        <taxon>Verrucomicrobiales</taxon>
        <taxon>Verrucomicrobiaceae</taxon>
    </lineage>
</organism>
<reference evidence="2 3" key="1">
    <citation type="submission" date="2019-07" db="EMBL/GenBank/DDBJ databases">
        <title>Whole genome shotgun sequence of Brevifollis gellanilyticus NBRC 108608.</title>
        <authorList>
            <person name="Hosoyama A."/>
            <person name="Uohara A."/>
            <person name="Ohji S."/>
            <person name="Ichikawa N."/>
        </authorList>
    </citation>
    <scope>NUCLEOTIDE SEQUENCE [LARGE SCALE GENOMIC DNA]</scope>
    <source>
        <strain evidence="2 3">NBRC 108608</strain>
    </source>
</reference>
<dbReference type="AlphaFoldDB" id="A0A512MDT2"/>
<evidence type="ECO:0000313" key="3">
    <source>
        <dbReference type="Proteomes" id="UP000321577"/>
    </source>
</evidence>
<dbReference type="RefSeq" id="WP_170266945.1">
    <property type="nucleotide sequence ID" value="NZ_BKAG01000038.1"/>
</dbReference>
<proteinExistence type="predicted"/>
<dbReference type="Gene3D" id="2.120.10.80">
    <property type="entry name" value="Kelch-type beta propeller"/>
    <property type="match status" value="2"/>
</dbReference>
<evidence type="ECO:0000313" key="2">
    <source>
        <dbReference type="EMBL" id="GEP44894.1"/>
    </source>
</evidence>
<feature type="signal peptide" evidence="1">
    <location>
        <begin position="1"/>
        <end position="22"/>
    </location>
</feature>
<sequence length="341" mass="37112">MNARLILTTSCLLLLAAGTSQAAGWEKLPPLPEPVGGSVVESHQGRVIIAGGTNWKDGTKRWLDKVRALDPATMKWETWKDLDRPVAYTVSGVQNEPTKESALVFGGGINAEGMQPSVRTLKDGKFTARQVEMPANAVLCAGGVHGRTMVFSGGAPDTMQIAKAGTDTWSVDLETMAVTTLAPHPGKPFVTSGHCMDLFGRLYVFGGGTWDEKAQTVVNLDEAHAFDARKNEWKKLRPLPYAARGMTAVALYQEKPEGGSIVKPFVYLAGGYKSDAEGFTNAAWLYDTSKDRYRPAPPLPYKAMVALVVHEGFVYCLGGEDKKQSRTDAFFRIKVEELMPE</sequence>
<dbReference type="Proteomes" id="UP000321577">
    <property type="component" value="Unassembled WGS sequence"/>
</dbReference>
<dbReference type="InterPro" id="IPR006652">
    <property type="entry name" value="Kelch_1"/>
</dbReference>
<dbReference type="InterPro" id="IPR015915">
    <property type="entry name" value="Kelch-typ_b-propeller"/>
</dbReference>
<dbReference type="SMART" id="SM00612">
    <property type="entry name" value="Kelch"/>
    <property type="match status" value="3"/>
</dbReference>
<comment type="caution">
    <text evidence="2">The sequence shown here is derived from an EMBL/GenBank/DDBJ whole genome shotgun (WGS) entry which is preliminary data.</text>
</comment>
<name>A0A512MDT2_9BACT</name>
<accession>A0A512MDT2</accession>
<dbReference type="PANTHER" id="PTHR45632">
    <property type="entry name" value="LD33804P"/>
    <property type="match status" value="1"/>
</dbReference>